<proteinExistence type="predicted"/>
<feature type="chain" id="PRO_5022890271" description="Conjugal transfer protein" evidence="2">
    <location>
        <begin position="23"/>
        <end position="174"/>
    </location>
</feature>
<reference evidence="4" key="1">
    <citation type="submission" date="2019-08" db="EMBL/GenBank/DDBJ databases">
        <title>Limnoglobus roseus gen. nov., sp. nov., a novel freshwater planctomycete with a giant genome from the family Gemmataceae.</title>
        <authorList>
            <person name="Kulichevskaya I.S."/>
            <person name="Naumoff D.G."/>
            <person name="Miroshnikov K."/>
            <person name="Ivanova A."/>
            <person name="Philippov D.A."/>
            <person name="Hakobyan A."/>
            <person name="Rijpstra I.C."/>
            <person name="Sinninghe Damste J.S."/>
            <person name="Liesack W."/>
            <person name="Dedysh S.N."/>
        </authorList>
    </citation>
    <scope>NUCLEOTIDE SEQUENCE [LARGE SCALE GENOMIC DNA]</scope>
    <source>
        <strain evidence="4">PX52</strain>
    </source>
</reference>
<evidence type="ECO:0000313" key="4">
    <source>
        <dbReference type="Proteomes" id="UP000324974"/>
    </source>
</evidence>
<name>A0A5C1ANW6_9BACT</name>
<accession>A0A5C1ANW6</accession>
<keyword evidence="2" id="KW-0732">Signal</keyword>
<organism evidence="3 4">
    <name type="scientific">Limnoglobus roseus</name>
    <dbReference type="NCBI Taxonomy" id="2598579"/>
    <lineage>
        <taxon>Bacteria</taxon>
        <taxon>Pseudomonadati</taxon>
        <taxon>Planctomycetota</taxon>
        <taxon>Planctomycetia</taxon>
        <taxon>Gemmatales</taxon>
        <taxon>Gemmataceae</taxon>
        <taxon>Limnoglobus</taxon>
    </lineage>
</organism>
<keyword evidence="1" id="KW-0175">Coiled coil</keyword>
<keyword evidence="4" id="KW-1185">Reference proteome</keyword>
<evidence type="ECO:0000256" key="1">
    <source>
        <dbReference type="SAM" id="Coils"/>
    </source>
</evidence>
<dbReference type="Proteomes" id="UP000324974">
    <property type="component" value="Chromosome"/>
</dbReference>
<feature type="signal peptide" evidence="2">
    <location>
        <begin position="1"/>
        <end position="22"/>
    </location>
</feature>
<dbReference type="KEGG" id="lrs:PX52LOC_05964"/>
<evidence type="ECO:0000256" key="2">
    <source>
        <dbReference type="SAM" id="SignalP"/>
    </source>
</evidence>
<dbReference type="RefSeq" id="WP_149113360.1">
    <property type="nucleotide sequence ID" value="NZ_CP042425.1"/>
</dbReference>
<protein>
    <recommendedName>
        <fullName evidence="5">Conjugal transfer protein</fullName>
    </recommendedName>
</protein>
<dbReference type="AlphaFoldDB" id="A0A5C1ANW6"/>
<gene>
    <name evidence="3" type="ORF">PX52LOC_05964</name>
</gene>
<evidence type="ECO:0008006" key="5">
    <source>
        <dbReference type="Google" id="ProtNLM"/>
    </source>
</evidence>
<sequence length="174" mass="18347">MNIRQPFVAAAGLLALSLPVSAQKPTPAKAPSAEARPSLNPLALIQNPLADLGPTVQNLLAAAEKFQQITEAVKELAPVVKDVSKQIGGDAVKVSENVASIGKDVDPFGLRMALATIREQNQTILAMQRAESARQERIIQELQAENKKLKEELAAKGVGKGTGVKGRAGVKASR</sequence>
<evidence type="ECO:0000313" key="3">
    <source>
        <dbReference type="EMBL" id="QEL18914.1"/>
    </source>
</evidence>
<feature type="coiled-coil region" evidence="1">
    <location>
        <begin position="125"/>
        <end position="159"/>
    </location>
</feature>
<dbReference type="EMBL" id="CP042425">
    <property type="protein sequence ID" value="QEL18914.1"/>
    <property type="molecule type" value="Genomic_DNA"/>
</dbReference>